<dbReference type="Gene3D" id="2.60.40.2030">
    <property type="match status" value="1"/>
</dbReference>
<evidence type="ECO:0000256" key="1">
    <source>
        <dbReference type="SAM" id="SignalP"/>
    </source>
</evidence>
<name>A0A2N7LDL5_9GAMM</name>
<evidence type="ECO:0000313" key="2">
    <source>
        <dbReference type="EMBL" id="PMN93458.1"/>
    </source>
</evidence>
<evidence type="ECO:0000313" key="3">
    <source>
        <dbReference type="Proteomes" id="UP000235387"/>
    </source>
</evidence>
<dbReference type="STRING" id="1190603.A1OO_22655"/>
<dbReference type="EMBL" id="MDAL01000014">
    <property type="protein sequence ID" value="PMN93458.1"/>
    <property type="molecule type" value="Genomic_DNA"/>
</dbReference>
<dbReference type="Proteomes" id="UP000235387">
    <property type="component" value="Unassembled WGS sequence"/>
</dbReference>
<keyword evidence="1" id="KW-0732">Signal</keyword>
<dbReference type="RefSeq" id="WP_102390555.1">
    <property type="nucleotide sequence ID" value="NZ_MDAL01000014.1"/>
</dbReference>
<accession>A0A2N7LDL5</accession>
<feature type="chain" id="PRO_5014607638" evidence="1">
    <location>
        <begin position="24"/>
        <end position="576"/>
    </location>
</feature>
<dbReference type="SUPFAM" id="SSF63825">
    <property type="entry name" value="YWTD domain"/>
    <property type="match status" value="1"/>
</dbReference>
<organism evidence="2 3">
    <name type="scientific">Enterovibrio norvegicus</name>
    <dbReference type="NCBI Taxonomy" id="188144"/>
    <lineage>
        <taxon>Bacteria</taxon>
        <taxon>Pseudomonadati</taxon>
        <taxon>Pseudomonadota</taxon>
        <taxon>Gammaproteobacteria</taxon>
        <taxon>Vibrionales</taxon>
        <taxon>Vibrionaceae</taxon>
        <taxon>Enterovibrio</taxon>
    </lineage>
</organism>
<reference evidence="3" key="1">
    <citation type="submission" date="2016-07" db="EMBL/GenBank/DDBJ databases">
        <title>Nontailed viruses are major unrecognized killers of bacteria in the ocean.</title>
        <authorList>
            <person name="Kauffman K."/>
            <person name="Hussain F."/>
            <person name="Yang J."/>
            <person name="Arevalo P."/>
            <person name="Brown J."/>
            <person name="Cutler M."/>
            <person name="Kelly L."/>
            <person name="Polz M.F."/>
        </authorList>
    </citation>
    <scope>NUCLEOTIDE SEQUENCE [LARGE SCALE GENOMIC DNA]</scope>
    <source>
        <strain evidence="3">10N.261.45.A10</strain>
    </source>
</reference>
<comment type="caution">
    <text evidence="2">The sequence shown here is derived from an EMBL/GenBank/DDBJ whole genome shotgun (WGS) entry which is preliminary data.</text>
</comment>
<dbReference type="InterPro" id="IPR038081">
    <property type="entry name" value="CalX-like_sf"/>
</dbReference>
<protein>
    <submittedName>
        <fullName evidence="2">Uncharacterized protein</fullName>
    </submittedName>
</protein>
<dbReference type="SUPFAM" id="SSF141072">
    <property type="entry name" value="CalX-like"/>
    <property type="match status" value="1"/>
</dbReference>
<proteinExistence type="predicted"/>
<dbReference type="AlphaFoldDB" id="A0A2N7LDL5"/>
<feature type="signal peptide" evidence="1">
    <location>
        <begin position="1"/>
        <end position="23"/>
    </location>
</feature>
<gene>
    <name evidence="2" type="ORF">BCT23_12820</name>
</gene>
<sequence length="576" mass="62538">MMKKTLLSTAILAGALTSMQAVANCAGNVYSMNAGRGHVGLLLDVQEAKQMSTQYFSDAGERVEFHSRALFSTPSMAYDRITDRLYYTNSPQPTTYHVQVPETEVTAEELKNLDLHAKTIESYQLAYMDPATGEHVAGPVVNKQILRMAFNPDSGELFASDARTIFKVDPETGETTHLGDFESGLKNGGFTNWGDFVFQDGQLLFVTNSRTFSIDTSTGAQTFEAFHFIGFVTTATLDQNGQMLVAAKNQNVSGNVNSNILYRIKPSTGEKVRVGLFPSRISAMATVTSEDHTCYEKTEFNSDLTPEVTGITLESDSVTEGSTAYFTVNFDKATSDANTTLRVALKDGTATLNNDYENTVALLFSDNSTGSATISSTLTEISLPQGVTSVQIGVPTVNDSTHESSENFSLDAWVSTDKSDLTSASVTVVDNDPAEVGIRGCSNGGWTSATNSLTWCSESDTVTWIGDYHNSTHSSRFEGTIDGLSIGSASTLNYKILSTQDIGGLSRFTVEMDYGNGWVTVGNYRSRVYSRPTTVSYTYDFTPASTQAKYRLTWNITSDRPDGGDDISIGLENVSW</sequence>